<dbReference type="InterPro" id="IPR028994">
    <property type="entry name" value="Integrin_alpha_N"/>
</dbReference>
<dbReference type="PANTHER" id="PTHR16026">
    <property type="entry name" value="CARTILAGE ACIDIC PROTEIN 1"/>
    <property type="match status" value="1"/>
</dbReference>
<dbReference type="InterPro" id="IPR011519">
    <property type="entry name" value="UnbV_ASPIC"/>
</dbReference>
<dbReference type="InterPro" id="IPR027039">
    <property type="entry name" value="Crtac1"/>
</dbReference>
<dbReference type="Pfam" id="PF07593">
    <property type="entry name" value="UnbV_ASPIC"/>
    <property type="match status" value="1"/>
</dbReference>
<dbReference type="PROSITE" id="PS00018">
    <property type="entry name" value="EF_HAND_1"/>
    <property type="match status" value="1"/>
</dbReference>
<keyword evidence="1 2" id="KW-0732">Signal</keyword>
<dbReference type="PANTHER" id="PTHR16026:SF0">
    <property type="entry name" value="CARTILAGE ACIDIC PROTEIN 1"/>
    <property type="match status" value="1"/>
</dbReference>
<evidence type="ECO:0000313" key="5">
    <source>
        <dbReference type="Proteomes" id="UP000323917"/>
    </source>
</evidence>
<organism evidence="4 5">
    <name type="scientific">Bythopirellula goksoeyrii</name>
    <dbReference type="NCBI Taxonomy" id="1400387"/>
    <lineage>
        <taxon>Bacteria</taxon>
        <taxon>Pseudomonadati</taxon>
        <taxon>Planctomycetota</taxon>
        <taxon>Planctomycetia</taxon>
        <taxon>Pirellulales</taxon>
        <taxon>Lacipirellulaceae</taxon>
        <taxon>Bythopirellula</taxon>
    </lineage>
</organism>
<dbReference type="EMBL" id="CP042913">
    <property type="protein sequence ID" value="QEG34103.1"/>
    <property type="molecule type" value="Genomic_DNA"/>
</dbReference>
<feature type="domain" description="ASPIC/UnbV" evidence="3">
    <location>
        <begin position="440"/>
        <end position="512"/>
    </location>
</feature>
<accession>A0A5B9QJ21</accession>
<keyword evidence="5" id="KW-1185">Reference proteome</keyword>
<dbReference type="AlphaFoldDB" id="A0A5B9QJ21"/>
<sequence length="597" mass="64526" precursor="true">MRLTKLPKYFTSVIGLVGLFLTLSADTSHADFTQEQSTVLNNANFDSRSASLADIDNDGDLDLMFQGSVGAHQLFRNNFVGSGVLTYTNITNTIPTGDLGPSWSAAWGDYDGDGLVDIFIGQSNIGGSGDVLKNNGVGGFSNESISTGLNDPGFHQNVAWADINNDGLLDLLIGMEGPSSTDEKHEIYLQGPGQSFTPVGAAVGFQQTEGIKGYGMAIGDTDGDGDLDVYISTCRGNNSIRNNFYQNMLVETGSLSFVDIADTNGTQLMTNSYGTEFHDFDDDGDLDLFVVGADQQPNKIFRNNGGNMFTDVDTITGHDLISDYAGDLNGGRPIDYDNDGDLDLFFHNHGKNGFQDNARKLYRNDGNWEFTDVTVAEGVHTLNQGAYDSTWGDLDLDGDLDLVAATDSGWFERVFLSDESTNGNHWLFIELAGTKENTTGIGASLYATIHQGTPQERTLRREANTSPGTFNQSDLPVHFGLGSATQIDELRIQWPDGTSQFIENVAVDQYLTIQSPGDFDGDGDVDDDDLIRWQTAYGSNAMTDSDLDGDSDGQDFLAWQRNYGKGISQLTAATAVPEPTSVALFLLGAIPLLARPR</sequence>
<evidence type="ECO:0000259" key="3">
    <source>
        <dbReference type="Pfam" id="PF07593"/>
    </source>
</evidence>
<dbReference type="OrthoDB" id="5287961at2"/>
<feature type="chain" id="PRO_5022966423" evidence="2">
    <location>
        <begin position="31"/>
        <end position="597"/>
    </location>
</feature>
<evidence type="ECO:0000256" key="2">
    <source>
        <dbReference type="SAM" id="SignalP"/>
    </source>
</evidence>
<dbReference type="RefSeq" id="WP_148072793.1">
    <property type="nucleotide sequence ID" value="NZ_CP042913.1"/>
</dbReference>
<name>A0A5B9QJ21_9BACT</name>
<evidence type="ECO:0000256" key="1">
    <source>
        <dbReference type="ARBA" id="ARBA00022729"/>
    </source>
</evidence>
<dbReference type="InterPro" id="IPR018247">
    <property type="entry name" value="EF_Hand_1_Ca_BS"/>
</dbReference>
<gene>
    <name evidence="4" type="ORF">Pr1d_13750</name>
</gene>
<dbReference type="Proteomes" id="UP000323917">
    <property type="component" value="Chromosome"/>
</dbReference>
<evidence type="ECO:0000313" key="4">
    <source>
        <dbReference type="EMBL" id="QEG34103.1"/>
    </source>
</evidence>
<proteinExistence type="predicted"/>
<dbReference type="Gene3D" id="2.130.10.130">
    <property type="entry name" value="Integrin alpha, N-terminal"/>
    <property type="match status" value="1"/>
</dbReference>
<dbReference type="InterPro" id="IPR013517">
    <property type="entry name" value="FG-GAP"/>
</dbReference>
<dbReference type="KEGG" id="bgok:Pr1d_13750"/>
<dbReference type="Pfam" id="PF13517">
    <property type="entry name" value="FG-GAP_3"/>
    <property type="match status" value="2"/>
</dbReference>
<dbReference type="SUPFAM" id="SSF69318">
    <property type="entry name" value="Integrin alpha N-terminal domain"/>
    <property type="match status" value="1"/>
</dbReference>
<feature type="signal peptide" evidence="2">
    <location>
        <begin position="1"/>
        <end position="30"/>
    </location>
</feature>
<reference evidence="4 5" key="1">
    <citation type="submission" date="2019-08" db="EMBL/GenBank/DDBJ databases">
        <title>Deep-cultivation of Planctomycetes and their phenomic and genomic characterization uncovers novel biology.</title>
        <authorList>
            <person name="Wiegand S."/>
            <person name="Jogler M."/>
            <person name="Boedeker C."/>
            <person name="Pinto D."/>
            <person name="Vollmers J."/>
            <person name="Rivas-Marin E."/>
            <person name="Kohn T."/>
            <person name="Peeters S.H."/>
            <person name="Heuer A."/>
            <person name="Rast P."/>
            <person name="Oberbeckmann S."/>
            <person name="Bunk B."/>
            <person name="Jeske O."/>
            <person name="Meyerdierks A."/>
            <person name="Storesund J.E."/>
            <person name="Kallscheuer N."/>
            <person name="Luecker S."/>
            <person name="Lage O.M."/>
            <person name="Pohl T."/>
            <person name="Merkel B.J."/>
            <person name="Hornburger P."/>
            <person name="Mueller R.-W."/>
            <person name="Bruemmer F."/>
            <person name="Labrenz M."/>
            <person name="Spormann A.M."/>
            <person name="Op den Camp H."/>
            <person name="Overmann J."/>
            <person name="Amann R."/>
            <person name="Jetten M.S.M."/>
            <person name="Mascher T."/>
            <person name="Medema M.H."/>
            <person name="Devos D.P."/>
            <person name="Kaster A.-K."/>
            <person name="Ovreas L."/>
            <person name="Rohde M."/>
            <person name="Galperin M.Y."/>
            <person name="Jogler C."/>
        </authorList>
    </citation>
    <scope>NUCLEOTIDE SEQUENCE [LARGE SCALE GENOMIC DNA]</scope>
    <source>
        <strain evidence="4 5">Pr1d</strain>
    </source>
</reference>
<protein>
    <submittedName>
        <fullName evidence="4">FG-GAP repeat protein</fullName>
    </submittedName>
</protein>